<dbReference type="Pfam" id="PF01817">
    <property type="entry name" value="CM_2"/>
    <property type="match status" value="1"/>
</dbReference>
<proteinExistence type="predicted"/>
<evidence type="ECO:0000313" key="5">
    <source>
        <dbReference type="Proteomes" id="UP000886653"/>
    </source>
</evidence>
<dbReference type="PANTHER" id="PTHR38041">
    <property type="entry name" value="CHORISMATE MUTASE"/>
    <property type="match status" value="1"/>
</dbReference>
<dbReference type="SMART" id="SM00830">
    <property type="entry name" value="CM_2"/>
    <property type="match status" value="1"/>
</dbReference>
<dbReference type="PANTHER" id="PTHR38041:SF1">
    <property type="entry name" value="CHORISMATE MUTASE"/>
    <property type="match status" value="1"/>
</dbReference>
<accession>A0A9P6NCM9</accession>
<evidence type="ECO:0000313" key="4">
    <source>
        <dbReference type="EMBL" id="KAG0141286.1"/>
    </source>
</evidence>
<dbReference type="OrthoDB" id="2843337at2759"/>
<gene>
    <name evidence="4" type="ORF">CROQUDRAFT_51935</name>
</gene>
<dbReference type="InterPro" id="IPR002701">
    <property type="entry name" value="CM_II_prokaryot"/>
</dbReference>
<dbReference type="AlphaFoldDB" id="A0A9P6NCM9"/>
<dbReference type="GO" id="GO:0009697">
    <property type="term" value="P:salicylic acid biosynthetic process"/>
    <property type="evidence" value="ECO:0007669"/>
    <property type="project" value="TreeGrafter"/>
</dbReference>
<evidence type="ECO:0000256" key="1">
    <source>
        <dbReference type="ARBA" id="ARBA00023235"/>
    </source>
</evidence>
<comment type="caution">
    <text evidence="4">The sequence shown here is derived from an EMBL/GenBank/DDBJ whole genome shotgun (WGS) entry which is preliminary data.</text>
</comment>
<keyword evidence="2" id="KW-0732">Signal</keyword>
<protein>
    <recommendedName>
        <fullName evidence="3">Chorismate mutase domain-containing protein</fullName>
    </recommendedName>
</protein>
<dbReference type="GO" id="GO:0004106">
    <property type="term" value="F:chorismate mutase activity"/>
    <property type="evidence" value="ECO:0007669"/>
    <property type="project" value="InterPro"/>
</dbReference>
<evidence type="ECO:0000256" key="2">
    <source>
        <dbReference type="SAM" id="SignalP"/>
    </source>
</evidence>
<organism evidence="4 5">
    <name type="scientific">Cronartium quercuum f. sp. fusiforme G11</name>
    <dbReference type="NCBI Taxonomy" id="708437"/>
    <lineage>
        <taxon>Eukaryota</taxon>
        <taxon>Fungi</taxon>
        <taxon>Dikarya</taxon>
        <taxon>Basidiomycota</taxon>
        <taxon>Pucciniomycotina</taxon>
        <taxon>Pucciniomycetes</taxon>
        <taxon>Pucciniales</taxon>
        <taxon>Coleosporiaceae</taxon>
        <taxon>Cronartium</taxon>
    </lineage>
</organism>
<feature type="domain" description="Chorismate mutase" evidence="3">
    <location>
        <begin position="109"/>
        <end position="168"/>
    </location>
</feature>
<reference evidence="4" key="1">
    <citation type="submission" date="2013-11" db="EMBL/GenBank/DDBJ databases">
        <title>Genome sequence of the fusiform rust pathogen reveals effectors for host alternation and coevolution with pine.</title>
        <authorList>
            <consortium name="DOE Joint Genome Institute"/>
            <person name="Smith K."/>
            <person name="Pendleton A."/>
            <person name="Kubisiak T."/>
            <person name="Anderson C."/>
            <person name="Salamov A."/>
            <person name="Aerts A."/>
            <person name="Riley R."/>
            <person name="Clum A."/>
            <person name="Lindquist E."/>
            <person name="Ence D."/>
            <person name="Campbell M."/>
            <person name="Kronenberg Z."/>
            <person name="Feau N."/>
            <person name="Dhillon B."/>
            <person name="Hamelin R."/>
            <person name="Burleigh J."/>
            <person name="Smith J."/>
            <person name="Yandell M."/>
            <person name="Nelson C."/>
            <person name="Grigoriev I."/>
            <person name="Davis J."/>
        </authorList>
    </citation>
    <scope>NUCLEOTIDE SEQUENCE</scope>
    <source>
        <strain evidence="4">G11</strain>
    </source>
</reference>
<name>A0A9P6NCM9_9BASI</name>
<evidence type="ECO:0000259" key="3">
    <source>
        <dbReference type="SMART" id="SM00830"/>
    </source>
</evidence>
<dbReference type="InterPro" id="IPR036263">
    <property type="entry name" value="Chorismate_II_sf"/>
</dbReference>
<dbReference type="SUPFAM" id="SSF48600">
    <property type="entry name" value="Chorismate mutase II"/>
    <property type="match status" value="1"/>
</dbReference>
<dbReference type="InterPro" id="IPR051331">
    <property type="entry name" value="Chorismate_mutase-related"/>
</dbReference>
<sequence>MWSQTLLNVIIASLISSVLSKPRTLDSVPLSTNLPLPLTQNLSSFCFTESQAFQGPTVDQWGNGLYYGPKETVNMTKGRTEQSGSAVWGQPSIRFPDGSTCCDHLEDARAYINYLDSTIIAYLALRQQFVVEAGRFKESREAVRAVERAVEVVKKAESLASEYGLARWIANVSEGVSMWGRGIGSLIDEERYKKSVWIIKSYYILISG</sequence>
<feature type="signal peptide" evidence="2">
    <location>
        <begin position="1"/>
        <end position="20"/>
    </location>
</feature>
<keyword evidence="1" id="KW-0413">Isomerase</keyword>
<dbReference type="Gene3D" id="1.20.59.10">
    <property type="entry name" value="Chorismate mutase"/>
    <property type="match status" value="1"/>
</dbReference>
<dbReference type="GO" id="GO:0046417">
    <property type="term" value="P:chorismate metabolic process"/>
    <property type="evidence" value="ECO:0007669"/>
    <property type="project" value="InterPro"/>
</dbReference>
<dbReference type="InterPro" id="IPR036979">
    <property type="entry name" value="CM_dom_sf"/>
</dbReference>
<keyword evidence="5" id="KW-1185">Reference proteome</keyword>
<dbReference type="Proteomes" id="UP000886653">
    <property type="component" value="Unassembled WGS sequence"/>
</dbReference>
<dbReference type="EMBL" id="MU167393">
    <property type="protein sequence ID" value="KAG0141286.1"/>
    <property type="molecule type" value="Genomic_DNA"/>
</dbReference>
<feature type="chain" id="PRO_5040320069" description="Chorismate mutase domain-containing protein" evidence="2">
    <location>
        <begin position="21"/>
        <end position="208"/>
    </location>
</feature>